<keyword evidence="8 10" id="KW-0675">Receptor</keyword>
<dbReference type="Pfam" id="PF02949">
    <property type="entry name" value="7tm_6"/>
    <property type="match status" value="1"/>
</dbReference>
<comment type="subcellular location">
    <subcellularLocation>
        <location evidence="1 10">Cell membrane</location>
        <topology evidence="1 10">Multi-pass membrane protein</topology>
    </subcellularLocation>
</comment>
<dbReference type="PANTHER" id="PTHR21137">
    <property type="entry name" value="ODORANT RECEPTOR"/>
    <property type="match status" value="1"/>
</dbReference>
<evidence type="ECO:0000256" key="10">
    <source>
        <dbReference type="RuleBase" id="RU351113"/>
    </source>
</evidence>
<feature type="transmembrane region" description="Helical" evidence="10">
    <location>
        <begin position="296"/>
        <end position="318"/>
    </location>
</feature>
<reference evidence="11" key="1">
    <citation type="journal article" date="2017" name="Sci. Rep.">
        <title>Antennal transcriptomes of three tortricid moths reveal putative conserved chemosensory receptors for social and habitat olfactory cues.</title>
        <authorList>
            <person name="Gonzalez F."/>
            <person name="Witzgall P."/>
            <person name="Walker W.B."/>
        </authorList>
    </citation>
    <scope>NUCLEOTIDE SEQUENCE</scope>
</reference>
<evidence type="ECO:0000256" key="4">
    <source>
        <dbReference type="ARBA" id="ARBA00022692"/>
    </source>
</evidence>
<sequence length="397" mass="46196">MAVRTVNNVTLFLNRPRNILLYLGIWLKPANYVSLYVAYAIIVMFTQYSFVFFEFIYIALAWGDMDAVTEASFLLFTQASVCYKVTRFMIKKNNLVFLLSFMEEEVFQAQNERHVRCLLNQSIMIKRLCLFFLGSALTTCTLWGLMPIVDSTGGERIFPFLIWMPVGPEKSPQYELGYFYQMVAIYISAFLFIAVDSVALSMIMFGCAQLEIIMDKVKQIKRVSMSGKLKRQDREQLIQENQVLFVECLKHHQAVIRFIESVEDTYHANIFFQLSGSVAIICIIGLRITATTPGSVQFISMLNYMVTMLSQLFLYCWCGNELTIRSELLREVMYLCPWHEQSNSFRRLLWVAMERMKRPIIFKAGHYIPLSRPTFVAILRSSYSYFAVLNQTRNKEK</sequence>
<dbReference type="PANTHER" id="PTHR21137:SF35">
    <property type="entry name" value="ODORANT RECEPTOR 19A-RELATED"/>
    <property type="match status" value="1"/>
</dbReference>
<feature type="transmembrane region" description="Helical" evidence="10">
    <location>
        <begin position="128"/>
        <end position="149"/>
    </location>
</feature>
<evidence type="ECO:0000256" key="2">
    <source>
        <dbReference type="ARBA" id="ARBA00022475"/>
    </source>
</evidence>
<evidence type="ECO:0000256" key="1">
    <source>
        <dbReference type="ARBA" id="ARBA00004651"/>
    </source>
</evidence>
<evidence type="ECO:0000256" key="3">
    <source>
        <dbReference type="ARBA" id="ARBA00022606"/>
    </source>
</evidence>
<dbReference type="GO" id="GO:0007165">
    <property type="term" value="P:signal transduction"/>
    <property type="evidence" value="ECO:0007669"/>
    <property type="project" value="UniProtKB-KW"/>
</dbReference>
<evidence type="ECO:0000256" key="7">
    <source>
        <dbReference type="ARBA" id="ARBA00023136"/>
    </source>
</evidence>
<keyword evidence="4 10" id="KW-0812">Transmembrane</keyword>
<accession>A0A223HD54</accession>
<evidence type="ECO:0000256" key="6">
    <source>
        <dbReference type="ARBA" id="ARBA00022989"/>
    </source>
</evidence>
<gene>
    <name evidence="11" type="primary">OR</name>
</gene>
<dbReference type="GO" id="GO:0004984">
    <property type="term" value="F:olfactory receptor activity"/>
    <property type="evidence" value="ECO:0007669"/>
    <property type="project" value="InterPro"/>
</dbReference>
<dbReference type="GO" id="GO:0005549">
    <property type="term" value="F:odorant binding"/>
    <property type="evidence" value="ECO:0007669"/>
    <property type="project" value="InterPro"/>
</dbReference>
<dbReference type="EMBL" id="KY283650">
    <property type="protein sequence ID" value="AST36309.1"/>
    <property type="molecule type" value="mRNA"/>
</dbReference>
<comment type="similarity">
    <text evidence="10">Belongs to the insect chemoreceptor superfamily. Heteromeric odorant receptor channel (TC 1.A.69) family.</text>
</comment>
<keyword evidence="6 10" id="KW-1133">Transmembrane helix</keyword>
<protein>
    <recommendedName>
        <fullName evidence="10">Odorant receptor</fullName>
    </recommendedName>
</protein>
<evidence type="ECO:0000256" key="9">
    <source>
        <dbReference type="ARBA" id="ARBA00023224"/>
    </source>
</evidence>
<keyword evidence="5 10" id="KW-0552">Olfaction</keyword>
<name>A0A223HD54_9NEOP</name>
<dbReference type="GO" id="GO:0005886">
    <property type="term" value="C:plasma membrane"/>
    <property type="evidence" value="ECO:0007669"/>
    <property type="project" value="UniProtKB-SubCell"/>
</dbReference>
<dbReference type="InterPro" id="IPR004117">
    <property type="entry name" value="7tm6_olfct_rcpt"/>
</dbReference>
<keyword evidence="9 10" id="KW-0807">Transducer</keyword>
<comment type="caution">
    <text evidence="10">Lacks conserved residue(s) required for the propagation of feature annotation.</text>
</comment>
<evidence type="ECO:0000256" key="5">
    <source>
        <dbReference type="ARBA" id="ARBA00022725"/>
    </source>
</evidence>
<keyword evidence="2" id="KW-1003">Cell membrane</keyword>
<feature type="transmembrane region" description="Helical" evidence="10">
    <location>
        <begin position="178"/>
        <end position="208"/>
    </location>
</feature>
<keyword evidence="3 10" id="KW-0716">Sensory transduction</keyword>
<evidence type="ECO:0000256" key="8">
    <source>
        <dbReference type="ARBA" id="ARBA00023170"/>
    </source>
</evidence>
<evidence type="ECO:0000313" key="11">
    <source>
        <dbReference type="EMBL" id="AST36309.1"/>
    </source>
</evidence>
<feature type="transmembrane region" description="Helical" evidence="10">
    <location>
        <begin position="270"/>
        <end position="290"/>
    </location>
</feature>
<proteinExistence type="evidence at transcript level"/>
<dbReference type="AlphaFoldDB" id="A0A223HD54"/>
<keyword evidence="7 10" id="KW-0472">Membrane</keyword>
<organism evidence="11">
    <name type="scientific">Cydia fagiglandana</name>
    <dbReference type="NCBI Taxonomy" id="1458189"/>
    <lineage>
        <taxon>Eukaryota</taxon>
        <taxon>Metazoa</taxon>
        <taxon>Ecdysozoa</taxon>
        <taxon>Arthropoda</taxon>
        <taxon>Hexapoda</taxon>
        <taxon>Insecta</taxon>
        <taxon>Pterygota</taxon>
        <taxon>Neoptera</taxon>
        <taxon>Endopterygota</taxon>
        <taxon>Lepidoptera</taxon>
        <taxon>Glossata</taxon>
        <taxon>Ditrysia</taxon>
        <taxon>Tortricoidea</taxon>
        <taxon>Tortricidae</taxon>
        <taxon>Olethreutinae</taxon>
        <taxon>Grapholitini</taxon>
        <taxon>Cydia</taxon>
    </lineage>
</organism>